<name>A0A0F8IY28_METMZ</name>
<dbReference type="Gene3D" id="3.40.50.12780">
    <property type="entry name" value="N-terminal domain of ligase-like"/>
    <property type="match status" value="1"/>
</dbReference>
<accession>A0A0F8IY28</accession>
<evidence type="ECO:0000313" key="2">
    <source>
        <dbReference type="EMBL" id="KKG94031.1"/>
    </source>
</evidence>
<organism evidence="2 3">
    <name type="scientific">Methanosarcina mazei</name>
    <name type="common">Methanosarcina frisia</name>
    <dbReference type="NCBI Taxonomy" id="2209"/>
    <lineage>
        <taxon>Archaea</taxon>
        <taxon>Methanobacteriati</taxon>
        <taxon>Methanobacteriota</taxon>
        <taxon>Stenosarchaea group</taxon>
        <taxon>Methanomicrobia</taxon>
        <taxon>Methanosarcinales</taxon>
        <taxon>Methanosarcinaceae</taxon>
        <taxon>Methanosarcina</taxon>
    </lineage>
</organism>
<dbReference type="Proteomes" id="UP000034657">
    <property type="component" value="Unassembled WGS sequence"/>
</dbReference>
<dbReference type="InterPro" id="IPR042099">
    <property type="entry name" value="ANL_N_sf"/>
</dbReference>
<dbReference type="AlphaFoldDB" id="A0A0F8IY28"/>
<evidence type="ECO:0000313" key="3">
    <source>
        <dbReference type="Proteomes" id="UP000034657"/>
    </source>
</evidence>
<dbReference type="InterPro" id="IPR053158">
    <property type="entry name" value="CapK_Type1_Caps_Biosynth"/>
</dbReference>
<evidence type="ECO:0000313" key="1">
    <source>
        <dbReference type="EMBL" id="KKG83986.1"/>
    </source>
</evidence>
<comment type="caution">
    <text evidence="2">The sequence shown here is derived from an EMBL/GenBank/DDBJ whole genome shotgun (WGS) entry which is preliminary data.</text>
</comment>
<dbReference type="PATRIC" id="fig|2209.72.peg.1007"/>
<dbReference type="EMBL" id="JJPT01000032">
    <property type="protein sequence ID" value="KKG94031.1"/>
    <property type="molecule type" value="Genomic_DNA"/>
</dbReference>
<proteinExistence type="predicted"/>
<gene>
    <name evidence="1" type="ORF">DU55_04615</name>
    <name evidence="2" type="ORF">DU69_08340</name>
</gene>
<dbReference type="EMBL" id="JJPP01000008">
    <property type="protein sequence ID" value="KKG83986.1"/>
    <property type="molecule type" value="Genomic_DNA"/>
</dbReference>
<dbReference type="Proteomes" id="UP000034817">
    <property type="component" value="Unassembled WGS sequence"/>
</dbReference>
<dbReference type="SUPFAM" id="SSF56801">
    <property type="entry name" value="Acetyl-CoA synthetase-like"/>
    <property type="match status" value="1"/>
</dbReference>
<dbReference type="PANTHER" id="PTHR36932:SF1">
    <property type="entry name" value="CAPSULAR POLYSACCHARIDE BIOSYNTHESIS PROTEIN"/>
    <property type="match status" value="1"/>
</dbReference>
<sequence>MLHKTLFKLSHQMLYPNFHSTYKYLMKSQWQSYEEQRLQQEKQLQNMIRFAYGNVPYYHKLFKELGILPEDIRTLENLEKLPILTKDIIKANYEDFKPVNLSSMKYYKKATGGSTGTPFKFRFSKPDRFLSAAILYRGWSYGGYALGDKMVLLAGSALNIGTESSIIKNIHEVTRNLKKLSSFDMGVQDMENYTKIINSFNPRFLRGYASSIDFYAKYLDKSEQVKFDAVFTTAEKLYPHMRKNIENAFSCDVFDGYGLHDGGVTAFECQEHNGFHIDTERSIMEIVDGNRCQLEKGTGRIIATSLHNFAMPFIRYDTGDLGNVIDDVCGCGRESKLLKEVIGRQQEMLQTPEGKSVHGEFFTHIFWEVKGVREFQVIQRSMENLLIKIAADEDFDEKQLDTIRSIIKRRSERWNIDFKFVDQVERTKAGKYKFIVNEVGK</sequence>
<evidence type="ECO:0000313" key="4">
    <source>
        <dbReference type="Proteomes" id="UP000034817"/>
    </source>
</evidence>
<protein>
    <submittedName>
        <fullName evidence="2">Capsular biosynthesis protein</fullName>
    </submittedName>
</protein>
<dbReference type="PANTHER" id="PTHR36932">
    <property type="entry name" value="CAPSULAR POLYSACCHARIDE BIOSYNTHESIS PROTEIN"/>
    <property type="match status" value="1"/>
</dbReference>
<reference evidence="3 4" key="1">
    <citation type="journal article" date="2015" name="ISME J.">
        <title>Genomic and phenotypic differentiation among Methanosarcina mazei populations from Columbia River sediment.</title>
        <authorList>
            <person name="Youngblut N.D."/>
            <person name="Wirth J.S."/>
            <person name="Henriksen J.R."/>
            <person name="Smith M."/>
            <person name="Simon H."/>
            <person name="Metcalf W.W."/>
            <person name="Whitaker R.J."/>
        </authorList>
    </citation>
    <scope>NUCLEOTIDE SEQUENCE [LARGE SCALE GENOMIC DNA]</scope>
    <source>
        <strain evidence="1 4">3.H.A.2.4</strain>
        <strain evidence="2 3">3.H.M.1A.1</strain>
    </source>
</reference>